<evidence type="ECO:0000313" key="3">
    <source>
        <dbReference type="Proteomes" id="UP000321617"/>
    </source>
</evidence>
<reference evidence="2 3" key="1">
    <citation type="journal article" date="2013" name="Stand. Genomic Sci.">
        <title>Genomic Encyclopedia of Type Strains, Phase I: The one thousand microbial genomes (KMG-I) project.</title>
        <authorList>
            <person name="Kyrpides N.C."/>
            <person name="Woyke T."/>
            <person name="Eisen J.A."/>
            <person name="Garrity G."/>
            <person name="Lilburn T.G."/>
            <person name="Beck B.J."/>
            <person name="Whitman W.B."/>
            <person name="Hugenholtz P."/>
            <person name="Klenk H.P."/>
        </authorList>
    </citation>
    <scope>NUCLEOTIDE SEQUENCE [LARGE SCALE GENOMIC DNA]</scope>
    <source>
        <strain evidence="2 3">DSM 45044</strain>
    </source>
</reference>
<dbReference type="RefSeq" id="WP_147135787.1">
    <property type="nucleotide sequence ID" value="NZ_BAABIJ010000001.1"/>
</dbReference>
<proteinExistence type="predicted"/>
<sequence>MTERRTHTLEVPGAVLHYDVREARSGDRPALLAIGSPMGAAGFDILAGHFTDRTVITYDPRGSERSVRTDGAERTTPQEHADDLRRILDVVGLAPVDVFASSGGAVNALVLVESGATERLRTVVAHEPPAADVLPDRTEALAASQAIHDIYLKDGMGAGMAKFIELISLRGPVPADYAARPAPDPATFGLPTEDDGSRDDALLGQNMVSSTHHRYDFEALKTAPVRLVLAAGADSEGELAYRGAVAIAERLGVAPVIFPDGHGGFLGGEYGQTGKPDEFAAKLREVLDEG</sequence>
<dbReference type="InterPro" id="IPR029058">
    <property type="entry name" value="AB_hydrolase_fold"/>
</dbReference>
<dbReference type="OrthoDB" id="3210164at2"/>
<keyword evidence="3" id="KW-1185">Reference proteome</keyword>
<dbReference type="Gene3D" id="3.40.50.1820">
    <property type="entry name" value="alpha/beta hydrolase"/>
    <property type="match status" value="1"/>
</dbReference>
<dbReference type="Proteomes" id="UP000321617">
    <property type="component" value="Unassembled WGS sequence"/>
</dbReference>
<gene>
    <name evidence="2" type="ORF">LX16_1772</name>
</gene>
<evidence type="ECO:0000256" key="1">
    <source>
        <dbReference type="SAM" id="MobiDB-lite"/>
    </source>
</evidence>
<accession>A0A562VDU7</accession>
<dbReference type="SUPFAM" id="SSF53474">
    <property type="entry name" value="alpha/beta-Hydrolases"/>
    <property type="match status" value="1"/>
</dbReference>
<comment type="caution">
    <text evidence="2">The sequence shown here is derived from an EMBL/GenBank/DDBJ whole genome shotgun (WGS) entry which is preliminary data.</text>
</comment>
<organism evidence="2 3">
    <name type="scientific">Stackebrandtia albiflava</name>
    <dbReference type="NCBI Taxonomy" id="406432"/>
    <lineage>
        <taxon>Bacteria</taxon>
        <taxon>Bacillati</taxon>
        <taxon>Actinomycetota</taxon>
        <taxon>Actinomycetes</taxon>
        <taxon>Glycomycetales</taxon>
        <taxon>Glycomycetaceae</taxon>
        <taxon>Stackebrandtia</taxon>
    </lineage>
</organism>
<evidence type="ECO:0000313" key="2">
    <source>
        <dbReference type="EMBL" id="TWJ16050.1"/>
    </source>
</evidence>
<name>A0A562VDU7_9ACTN</name>
<feature type="region of interest" description="Disordered" evidence="1">
    <location>
        <begin position="61"/>
        <end position="80"/>
    </location>
</feature>
<dbReference type="EMBL" id="VLLL01000005">
    <property type="protein sequence ID" value="TWJ16050.1"/>
    <property type="molecule type" value="Genomic_DNA"/>
</dbReference>
<protein>
    <submittedName>
        <fullName evidence="2">Pimeloyl-ACP methyl ester carboxylesterase</fullName>
    </submittedName>
</protein>
<dbReference type="AlphaFoldDB" id="A0A562VDU7"/>